<proteinExistence type="predicted"/>
<dbReference type="Proteomes" id="UP000817658">
    <property type="component" value="Chromosome 1"/>
</dbReference>
<name>Q5ZDP9_ORYSJ</name>
<feature type="region of interest" description="Disordered" evidence="1">
    <location>
        <begin position="1"/>
        <end position="22"/>
    </location>
</feature>
<dbReference type="AlphaFoldDB" id="Q5ZDP9"/>
<organism evidence="2">
    <name type="scientific">Oryza sativa subsp. japonica</name>
    <name type="common">Rice</name>
    <dbReference type="NCBI Taxonomy" id="39947"/>
    <lineage>
        <taxon>Eukaryota</taxon>
        <taxon>Viridiplantae</taxon>
        <taxon>Streptophyta</taxon>
        <taxon>Embryophyta</taxon>
        <taxon>Tracheophyta</taxon>
        <taxon>Spermatophyta</taxon>
        <taxon>Magnoliopsida</taxon>
        <taxon>Liliopsida</taxon>
        <taxon>Poales</taxon>
        <taxon>Poaceae</taxon>
        <taxon>BOP clade</taxon>
        <taxon>Oryzoideae</taxon>
        <taxon>Oryzeae</taxon>
        <taxon>Oryzinae</taxon>
        <taxon>Oryza</taxon>
        <taxon>Oryza sativa</taxon>
    </lineage>
</organism>
<evidence type="ECO:0000313" key="2">
    <source>
        <dbReference type="EMBL" id="BAD52590.1"/>
    </source>
</evidence>
<evidence type="ECO:0000256" key="1">
    <source>
        <dbReference type="SAM" id="MobiDB-lite"/>
    </source>
</evidence>
<feature type="compositionally biased region" description="Basic and acidic residues" evidence="1">
    <location>
        <begin position="1"/>
        <end position="18"/>
    </location>
</feature>
<dbReference type="EMBL" id="AP002870">
    <property type="protein sequence ID" value="BAD52590.1"/>
    <property type="molecule type" value="Genomic_DNA"/>
</dbReference>
<reference evidence="2" key="1">
    <citation type="journal article" date="2002" name="Nature">
        <title>The genome sequence and structure of rice chromosome 1.</title>
        <authorList>
            <person name="Sasaki T."/>
            <person name="Matsumoto T."/>
            <person name="Yamamoto K."/>
            <person name="Sakata K."/>
            <person name="Baba T."/>
            <person name="Katayose Y."/>
            <person name="Wu J."/>
            <person name="Niimura Y."/>
            <person name="Cheng Z."/>
            <person name="Nagamura Y."/>
            <person name="Antonio B.A."/>
            <person name="Kanamori H."/>
            <person name="Hosokawa S."/>
            <person name="Masukawa M."/>
            <person name="Arikawa K."/>
            <person name="Chiden Y."/>
            <person name="Hayashi M."/>
            <person name="Okamoto M."/>
            <person name="Ando T."/>
            <person name="Aoki H."/>
            <person name="Arita K."/>
            <person name="Hamada M."/>
            <person name="Harada C."/>
            <person name="Hijishita S."/>
            <person name="Honda M."/>
            <person name="Ichikawa Y."/>
            <person name="Idonuma A."/>
            <person name="Iijima M."/>
            <person name="Ikeda M."/>
            <person name="Ikeno M."/>
            <person name="Itoh S."/>
            <person name="Itoh T."/>
            <person name="Itoh Y."/>
            <person name="Itoh Y."/>
            <person name="Iwabuchi A."/>
            <person name="Kamiya K."/>
            <person name="Karasawa W."/>
            <person name="Katagiri S."/>
            <person name="Kikuta A."/>
            <person name="Kobayashi N."/>
            <person name="Kono I."/>
            <person name="Machita K."/>
            <person name="Maehara T."/>
            <person name="Mizuno H."/>
            <person name="Mizubayashi T."/>
            <person name="Mukai Y."/>
            <person name="Nagasaki H."/>
            <person name="Nakashima M."/>
            <person name="Nakama Y."/>
            <person name="Nakamichi Y."/>
            <person name="Nakamura M."/>
            <person name="Namiki N."/>
            <person name="Negishi M."/>
            <person name="Ohta I."/>
            <person name="Ono N."/>
            <person name="Saji S."/>
            <person name="Sakai K."/>
            <person name="Shibata M."/>
            <person name="Shimokawa T."/>
            <person name="Shomura A."/>
            <person name="Song J."/>
            <person name="Takazaki Y."/>
            <person name="Terasawa K."/>
            <person name="Tsuji K."/>
            <person name="Waki K."/>
            <person name="Yamagata H."/>
            <person name="Yamane H."/>
            <person name="Yoshiki S."/>
            <person name="Yoshihara R."/>
            <person name="Yukawa K."/>
            <person name="Zhong H."/>
            <person name="Iwama H."/>
            <person name="Endo T."/>
            <person name="Ito H."/>
            <person name="Hahn J.H."/>
            <person name="Kim H.I."/>
            <person name="Eun M.Y."/>
            <person name="Yano M."/>
            <person name="Jiang J."/>
            <person name="Gojobori T."/>
        </authorList>
    </citation>
    <scope>NUCLEOTIDE SEQUENCE [LARGE SCALE GENOMIC DNA]</scope>
</reference>
<sequence length="130" mass="13862">MNEKEDVDAHRDAADRRRPSPALLGAEAAMRAAVAAKERGRRRLMQKIERAGRGARFWVFGEGGGGVDGCGRGIQILSIGEANAEGGISYNLIRPSSSNGGSFFFSSILVPETKVFAGDHKSSAKSWPSI</sequence>
<accession>Q5ZDP9</accession>
<gene>
    <name evidence="2" type="primary">P0458A05.4</name>
</gene>
<protein>
    <submittedName>
        <fullName evidence="2">Uncharacterized protein</fullName>
    </submittedName>
</protein>